<dbReference type="InterPro" id="IPR020103">
    <property type="entry name" value="PsdUridine_synth_cat_dom_sf"/>
</dbReference>
<feature type="region of interest" description="Disordered" evidence="2">
    <location>
        <begin position="485"/>
        <end position="534"/>
    </location>
</feature>
<proteinExistence type="predicted"/>
<organism evidence="4 5">
    <name type="scientific">Mycena belliarum</name>
    <dbReference type="NCBI Taxonomy" id="1033014"/>
    <lineage>
        <taxon>Eukaryota</taxon>
        <taxon>Fungi</taxon>
        <taxon>Dikarya</taxon>
        <taxon>Basidiomycota</taxon>
        <taxon>Agaricomycotina</taxon>
        <taxon>Agaricomycetes</taxon>
        <taxon>Agaricomycetidae</taxon>
        <taxon>Agaricales</taxon>
        <taxon>Marasmiineae</taxon>
        <taxon>Mycenaceae</taxon>
        <taxon>Mycena</taxon>
    </lineage>
</organism>
<feature type="active site" evidence="1">
    <location>
        <position position="152"/>
    </location>
</feature>
<feature type="region of interest" description="Disordered" evidence="2">
    <location>
        <begin position="281"/>
        <end position="314"/>
    </location>
</feature>
<dbReference type="Pfam" id="PF00849">
    <property type="entry name" value="PseudoU_synth_2"/>
    <property type="match status" value="1"/>
</dbReference>
<sequence length="613" mass="67214">MAPDTPSLNPPSSVIGLRKVEPYWYPYTTMAKLRWLNRELLEVVSTEFRDRSMEYYRYALESGVTTVNGKIAGPETLIKNGDRIENIVHRHEPPVTSVPIKILHHDVEREFIVVDKPGSIPIHGTGRYFQNTLIEILKEEFGFLTYPVNRLDRLTSGLMILPLSSKCANTMAREFEINTVHKEYVARCKGEFPEEEVVCEEPLLTLDRQMGLNIVHPEGKPAKTVFKRVRYDANTDSSVLICKPFTGRSHQIRVHLQFLGHPIANDPVYSETRIWGESLGKGGIDTTPSDARDAPAPPPHLELQTEAGGSPESLTKVIPQSATSEQTPLVPYTKLLPRETGQDIGMGSPVPLSSEAVGVITQLRNMKDEEEDWGRWRDVVFRVKGALAPADLKIKEVPQNKRRRGRAEFVNEKHNLKRSAKVPFAAGSAAVVEAPPSAIPETSGGDGTSTSENTSPSASARMEPATTIDPADQADLAVPVGPVIPTLQTEGSASGNDPEPLISISSPASASASSPEGHTPPAPEISSAPPPPPQLAVAEAVQIASEMEAQAESTTAALSEAAFCPECYLPLRPDPKPEKLYIFLHALRYTTSLGKFETPMPEWAQEGWEWDRS</sequence>
<feature type="compositionally biased region" description="Pro residues" evidence="2">
    <location>
        <begin position="518"/>
        <end position="534"/>
    </location>
</feature>
<protein>
    <submittedName>
        <fullName evidence="4">Pseudouridine synthase</fullName>
    </submittedName>
</protein>
<feature type="region of interest" description="Disordered" evidence="2">
    <location>
        <begin position="433"/>
        <end position="464"/>
    </location>
</feature>
<gene>
    <name evidence="4" type="ORF">B0H15DRAFT_543318</name>
</gene>
<dbReference type="InterPro" id="IPR050188">
    <property type="entry name" value="RluA_PseudoU_synthase"/>
</dbReference>
<dbReference type="GO" id="GO:0000455">
    <property type="term" value="P:enzyme-directed rRNA pseudouridine synthesis"/>
    <property type="evidence" value="ECO:0007669"/>
    <property type="project" value="TreeGrafter"/>
</dbReference>
<dbReference type="GO" id="GO:0009982">
    <property type="term" value="F:pseudouridine synthase activity"/>
    <property type="evidence" value="ECO:0007669"/>
    <property type="project" value="InterPro"/>
</dbReference>
<name>A0AAD6XS27_9AGAR</name>
<comment type="caution">
    <text evidence="4">The sequence shown here is derived from an EMBL/GenBank/DDBJ whole genome shotgun (WGS) entry which is preliminary data.</text>
</comment>
<dbReference type="EMBL" id="JARJCN010000007">
    <property type="protein sequence ID" value="KAJ7099338.1"/>
    <property type="molecule type" value="Genomic_DNA"/>
</dbReference>
<accession>A0AAD6XS27</accession>
<dbReference type="PANTHER" id="PTHR21600">
    <property type="entry name" value="MITOCHONDRIAL RNA PSEUDOURIDINE SYNTHASE"/>
    <property type="match status" value="1"/>
</dbReference>
<feature type="compositionally biased region" description="Polar residues" evidence="2">
    <location>
        <begin position="448"/>
        <end position="458"/>
    </location>
</feature>
<feature type="compositionally biased region" description="Low complexity" evidence="2">
    <location>
        <begin position="502"/>
        <end position="515"/>
    </location>
</feature>
<dbReference type="InterPro" id="IPR006145">
    <property type="entry name" value="PsdUridine_synth_RsuA/RluA"/>
</dbReference>
<evidence type="ECO:0000256" key="1">
    <source>
        <dbReference type="PIRSR" id="PIRSR606225-1"/>
    </source>
</evidence>
<evidence type="ECO:0000256" key="2">
    <source>
        <dbReference type="SAM" id="MobiDB-lite"/>
    </source>
</evidence>
<dbReference type="Proteomes" id="UP001222325">
    <property type="component" value="Unassembled WGS sequence"/>
</dbReference>
<dbReference type="NCBIfam" id="TIGR00005">
    <property type="entry name" value="rluA_subfam"/>
    <property type="match status" value="1"/>
</dbReference>
<keyword evidence="5" id="KW-1185">Reference proteome</keyword>
<evidence type="ECO:0000313" key="5">
    <source>
        <dbReference type="Proteomes" id="UP001222325"/>
    </source>
</evidence>
<feature type="domain" description="Pseudouridine synthase RsuA/RluA-like" evidence="3">
    <location>
        <begin position="111"/>
        <end position="257"/>
    </location>
</feature>
<dbReference type="PANTHER" id="PTHR21600:SF40">
    <property type="entry name" value="PSEUDOURIDYLATE SYNTHASE RPUSD2"/>
    <property type="match status" value="1"/>
</dbReference>
<dbReference type="Gene3D" id="3.30.2350.10">
    <property type="entry name" value="Pseudouridine synthase"/>
    <property type="match status" value="1"/>
</dbReference>
<evidence type="ECO:0000259" key="3">
    <source>
        <dbReference type="Pfam" id="PF00849"/>
    </source>
</evidence>
<dbReference type="InterPro" id="IPR006225">
    <property type="entry name" value="PsdUridine_synth_RluC/D"/>
</dbReference>
<dbReference type="AlphaFoldDB" id="A0AAD6XS27"/>
<feature type="compositionally biased region" description="Polar residues" evidence="2">
    <location>
        <begin position="486"/>
        <end position="495"/>
    </location>
</feature>
<dbReference type="GO" id="GO:0003723">
    <property type="term" value="F:RNA binding"/>
    <property type="evidence" value="ECO:0007669"/>
    <property type="project" value="InterPro"/>
</dbReference>
<dbReference type="CDD" id="cd02557">
    <property type="entry name" value="PseudoU_synth_ScRIB2"/>
    <property type="match status" value="1"/>
</dbReference>
<evidence type="ECO:0000313" key="4">
    <source>
        <dbReference type="EMBL" id="KAJ7099338.1"/>
    </source>
</evidence>
<dbReference type="SUPFAM" id="SSF55120">
    <property type="entry name" value="Pseudouridine synthase"/>
    <property type="match status" value="1"/>
</dbReference>
<reference evidence="4" key="1">
    <citation type="submission" date="2023-03" db="EMBL/GenBank/DDBJ databases">
        <title>Massive genome expansion in bonnet fungi (Mycena s.s.) driven by repeated elements and novel gene families across ecological guilds.</title>
        <authorList>
            <consortium name="Lawrence Berkeley National Laboratory"/>
            <person name="Harder C.B."/>
            <person name="Miyauchi S."/>
            <person name="Viragh M."/>
            <person name="Kuo A."/>
            <person name="Thoen E."/>
            <person name="Andreopoulos B."/>
            <person name="Lu D."/>
            <person name="Skrede I."/>
            <person name="Drula E."/>
            <person name="Henrissat B."/>
            <person name="Morin E."/>
            <person name="Kohler A."/>
            <person name="Barry K."/>
            <person name="LaButti K."/>
            <person name="Morin E."/>
            <person name="Salamov A."/>
            <person name="Lipzen A."/>
            <person name="Mereny Z."/>
            <person name="Hegedus B."/>
            <person name="Baldrian P."/>
            <person name="Stursova M."/>
            <person name="Weitz H."/>
            <person name="Taylor A."/>
            <person name="Grigoriev I.V."/>
            <person name="Nagy L.G."/>
            <person name="Martin F."/>
            <person name="Kauserud H."/>
        </authorList>
    </citation>
    <scope>NUCLEOTIDE SEQUENCE</scope>
    <source>
        <strain evidence="4">CBHHK173m</strain>
    </source>
</reference>